<feature type="transmembrane region" description="Helical" evidence="1">
    <location>
        <begin position="95"/>
        <end position="124"/>
    </location>
</feature>
<evidence type="ECO:0000313" key="3">
    <source>
        <dbReference type="Proteomes" id="UP000196877"/>
    </source>
</evidence>
<dbReference type="Proteomes" id="UP000196877">
    <property type="component" value="Chromosome"/>
</dbReference>
<dbReference type="RefSeq" id="WP_006639460.1">
    <property type="nucleotide sequence ID" value="NZ_BORD01000001.1"/>
</dbReference>
<keyword evidence="1" id="KW-0812">Transmembrane</keyword>
<reference evidence="2 3" key="1">
    <citation type="submission" date="2017-06" db="EMBL/GenBank/DDBJ databases">
        <title>Genome sequence of Bacillus sonorensis strain SRCM101395.</title>
        <authorList>
            <person name="Cho S.H."/>
        </authorList>
    </citation>
    <scope>NUCLEOTIDE SEQUENCE [LARGE SCALE GENOMIC DNA]</scope>
    <source>
        <strain evidence="2 3">SRCM101395</strain>
    </source>
</reference>
<proteinExistence type="predicted"/>
<feature type="transmembrane region" description="Helical" evidence="1">
    <location>
        <begin position="144"/>
        <end position="164"/>
    </location>
</feature>
<organism evidence="2 3">
    <name type="scientific">Bacillus sonorensis</name>
    <dbReference type="NCBI Taxonomy" id="119858"/>
    <lineage>
        <taxon>Bacteria</taxon>
        <taxon>Bacillati</taxon>
        <taxon>Bacillota</taxon>
        <taxon>Bacilli</taxon>
        <taxon>Bacillales</taxon>
        <taxon>Bacillaceae</taxon>
        <taxon>Bacillus</taxon>
    </lineage>
</organism>
<dbReference type="EMBL" id="CP021920">
    <property type="protein sequence ID" value="ASB86964.1"/>
    <property type="molecule type" value="Genomic_DNA"/>
</dbReference>
<evidence type="ECO:0008006" key="4">
    <source>
        <dbReference type="Google" id="ProtNLM"/>
    </source>
</evidence>
<accession>A0ABM6LCH2</accession>
<evidence type="ECO:0000313" key="2">
    <source>
        <dbReference type="EMBL" id="ASB86964.1"/>
    </source>
</evidence>
<feature type="transmembrane region" description="Helical" evidence="1">
    <location>
        <begin position="221"/>
        <end position="242"/>
    </location>
</feature>
<keyword evidence="1" id="KW-0472">Membrane</keyword>
<feature type="transmembrane region" description="Helical" evidence="1">
    <location>
        <begin position="53"/>
        <end position="74"/>
    </location>
</feature>
<evidence type="ECO:0000256" key="1">
    <source>
        <dbReference type="SAM" id="Phobius"/>
    </source>
</evidence>
<keyword evidence="1" id="KW-1133">Transmembrane helix</keyword>
<dbReference type="GeneID" id="92855551"/>
<gene>
    <name evidence="2" type="ORF">S101395_00409</name>
</gene>
<name>A0ABM6LCH2_9BACI</name>
<feature type="transmembrane region" description="Helical" evidence="1">
    <location>
        <begin position="176"/>
        <end position="194"/>
    </location>
</feature>
<keyword evidence="3" id="KW-1185">Reference proteome</keyword>
<sequence length="254" mass="28688">MMKHVLRLHIVGRWKRLLLIFLLSGAAVSVFPPVYFPISAVPSLLDWLLEVSGSLLVIAFFAGLSVTLLCFDTTQWLWTPFGTASLARISKRSTLFWAYITLGTSIAAYVVIILIFWSIVIGYFKFGGYAHANSHPFFQLTDSPFWFVVSRWFIDWWCLCFIVFLGMTGAFIMKKVLISFMLSLGWSFGITGLFKANISSKGLIPGEGMILSVHAYGADPLIVMLSNECAVLLLWFVFYRIIVQTNLVMPRADR</sequence>
<protein>
    <recommendedName>
        <fullName evidence="4">ABC transporter permease</fullName>
    </recommendedName>
</protein>